<dbReference type="AlphaFoldDB" id="X1MWE6"/>
<dbReference type="EMBL" id="BARV01022275">
    <property type="protein sequence ID" value="GAI18990.1"/>
    <property type="molecule type" value="Genomic_DNA"/>
</dbReference>
<proteinExistence type="predicted"/>
<evidence type="ECO:0000313" key="1">
    <source>
        <dbReference type="EMBL" id="GAI18990.1"/>
    </source>
</evidence>
<accession>X1MWE6</accession>
<sequence length="76" mass="9334">MKLTLAQMKARCKDYFFSKETLRFFRESKHRALYHEETDTNYIRVVSKYRTAWYRYDEKTNITHKVPNTEVPKPLI</sequence>
<organism evidence="1">
    <name type="scientific">marine sediment metagenome</name>
    <dbReference type="NCBI Taxonomy" id="412755"/>
    <lineage>
        <taxon>unclassified sequences</taxon>
        <taxon>metagenomes</taxon>
        <taxon>ecological metagenomes</taxon>
    </lineage>
</organism>
<gene>
    <name evidence="1" type="ORF">S06H3_36741</name>
</gene>
<reference evidence="1" key="1">
    <citation type="journal article" date="2014" name="Front. Microbiol.">
        <title>High frequency of phylogenetically diverse reductive dehalogenase-homologous genes in deep subseafloor sedimentary metagenomes.</title>
        <authorList>
            <person name="Kawai M."/>
            <person name="Futagami T."/>
            <person name="Toyoda A."/>
            <person name="Takaki Y."/>
            <person name="Nishi S."/>
            <person name="Hori S."/>
            <person name="Arai W."/>
            <person name="Tsubouchi T."/>
            <person name="Morono Y."/>
            <person name="Uchiyama I."/>
            <person name="Ito T."/>
            <person name="Fujiyama A."/>
            <person name="Inagaki F."/>
            <person name="Takami H."/>
        </authorList>
    </citation>
    <scope>NUCLEOTIDE SEQUENCE</scope>
    <source>
        <strain evidence="1">Expedition CK06-06</strain>
    </source>
</reference>
<comment type="caution">
    <text evidence="1">The sequence shown here is derived from an EMBL/GenBank/DDBJ whole genome shotgun (WGS) entry which is preliminary data.</text>
</comment>
<protein>
    <submittedName>
        <fullName evidence="1">Uncharacterized protein</fullName>
    </submittedName>
</protein>
<name>X1MWE6_9ZZZZ</name>